<dbReference type="OrthoDB" id="9791872at2"/>
<evidence type="ECO:0000256" key="1">
    <source>
        <dbReference type="SAM" id="Phobius"/>
    </source>
</evidence>
<gene>
    <name evidence="3" type="ORF">ANTHELSMS3_04655</name>
</gene>
<feature type="transmembrane region" description="Helical" evidence="1">
    <location>
        <begin position="415"/>
        <end position="445"/>
    </location>
</feature>
<keyword evidence="4" id="KW-1185">Reference proteome</keyword>
<feature type="domain" description="DUF112" evidence="2">
    <location>
        <begin position="20"/>
        <end position="440"/>
    </location>
</feature>
<keyword evidence="1" id="KW-0812">Transmembrane</keyword>
<keyword evidence="3" id="KW-0614">Plasmid</keyword>
<dbReference type="AlphaFoldDB" id="A0A222EBI8"/>
<feature type="transmembrane region" description="Helical" evidence="1">
    <location>
        <begin position="390"/>
        <end position="409"/>
    </location>
</feature>
<evidence type="ECO:0000259" key="2">
    <source>
        <dbReference type="Pfam" id="PF01970"/>
    </source>
</evidence>
<dbReference type="Pfam" id="PF01970">
    <property type="entry name" value="TctA"/>
    <property type="match status" value="1"/>
</dbReference>
<feature type="transmembrane region" description="Helical" evidence="1">
    <location>
        <begin position="198"/>
        <end position="220"/>
    </location>
</feature>
<dbReference type="EMBL" id="CP022542">
    <property type="protein sequence ID" value="ASP23553.1"/>
    <property type="molecule type" value="Genomic_DNA"/>
</dbReference>
<feature type="transmembrane region" description="Helical" evidence="1">
    <location>
        <begin position="144"/>
        <end position="162"/>
    </location>
</feature>
<dbReference type="RefSeq" id="WP_094037626.1">
    <property type="nucleotide sequence ID" value="NZ_CP022542.1"/>
</dbReference>
<keyword evidence="1" id="KW-1133">Transmembrane helix</keyword>
<dbReference type="Proteomes" id="UP000203589">
    <property type="component" value="Plasmid pSMS3-2"/>
</dbReference>
<organism evidence="3 4">
    <name type="scientific">Antarctobacter heliothermus</name>
    <dbReference type="NCBI Taxonomy" id="74033"/>
    <lineage>
        <taxon>Bacteria</taxon>
        <taxon>Pseudomonadati</taxon>
        <taxon>Pseudomonadota</taxon>
        <taxon>Alphaproteobacteria</taxon>
        <taxon>Rhodobacterales</taxon>
        <taxon>Roseobacteraceae</taxon>
        <taxon>Antarctobacter</taxon>
    </lineage>
</organism>
<feature type="transmembrane region" description="Helical" evidence="1">
    <location>
        <begin position="356"/>
        <end position="383"/>
    </location>
</feature>
<geneLocation type="plasmid" evidence="4">
    <name>psms3-2</name>
</geneLocation>
<sequence length="504" mass="52571">MEILSNLATGFGVAFSASNLLYCLFGVTVGTFIGVLPGIGPLATISMLLPLTFSLNPIGALIMLAGIYYGSMYGSAVTSILLNTPGHAASAVVCLDGHPMAKNGQGALALVISAIASFFGGTVAIILLMSLAPAVATFGLRFGAQEYFSMMVLALTSAAGLSQGSFLKGVAMVLLGLAIATVGIDVNSGAQRFLFGQWSLSGGISFVIVAMGFFAIAEVVSNLEGPERGELLGKKLHWREMFPPLSALRRSVMAAIRGTGTGFIFGALPGSGPTIATFVSYGMEKRVARDPSRFGKGAHEGIAGPEAANNSAAIAGFIPTLTLGVPGDAIMAMMLGALIVFGVTPGPGVIEDNPELFWGLMASMWIGNLLLLILNIPFIGVWVKVLQIPYNILYLSILLFICIGVHSISNNTFDVLLLAAFGGIGYFLTKLDFPAAPLLLGVILGPMLEENLRRAMLIARGDLTTFFTRPISLTLLLVTAAIVLFLVVVGIRDMKPAKASDGTA</sequence>
<evidence type="ECO:0000313" key="4">
    <source>
        <dbReference type="Proteomes" id="UP000203589"/>
    </source>
</evidence>
<name>A0A222EBI8_9RHOB</name>
<dbReference type="KEGG" id="aht:ANTHELSMS3_04655"/>
<proteinExistence type="predicted"/>
<dbReference type="PANTHER" id="PTHR35342:SF5">
    <property type="entry name" value="TRICARBOXYLIC TRANSPORT PROTEIN"/>
    <property type="match status" value="1"/>
</dbReference>
<reference evidence="3 4" key="1">
    <citation type="submission" date="2017-07" db="EMBL/GenBank/DDBJ databases">
        <title>Genome Sequence of Antarctobacter heliothermus Strain SMS3 Isolated from a culture of the Diatom Skeletonema marinoi.</title>
        <authorList>
            <person name="Topel M."/>
            <person name="Pinder M.I.M."/>
            <person name="Johansson O.N."/>
            <person name="Kourtchenko O."/>
            <person name="Godhe A."/>
            <person name="Clarke A.K."/>
        </authorList>
    </citation>
    <scope>NUCLEOTIDE SEQUENCE [LARGE SCALE GENOMIC DNA]</scope>
    <source>
        <strain evidence="3 4">SMS3</strain>
        <plasmid evidence="4">Plasmid psms3-2</plasmid>
    </source>
</reference>
<evidence type="ECO:0000313" key="3">
    <source>
        <dbReference type="EMBL" id="ASP23553.1"/>
    </source>
</evidence>
<dbReference type="InterPro" id="IPR002823">
    <property type="entry name" value="DUF112_TM"/>
</dbReference>
<protein>
    <submittedName>
        <fullName evidence="3">Tripartite tricarboxylate transporter TctA family protein</fullName>
    </submittedName>
</protein>
<feature type="transmembrane region" description="Helical" evidence="1">
    <location>
        <begin position="466"/>
        <end position="491"/>
    </location>
</feature>
<feature type="transmembrane region" description="Helical" evidence="1">
    <location>
        <begin position="169"/>
        <end position="186"/>
    </location>
</feature>
<feature type="transmembrane region" description="Helical" evidence="1">
    <location>
        <begin position="12"/>
        <end position="36"/>
    </location>
</feature>
<accession>A0A222EBI8</accession>
<dbReference type="PANTHER" id="PTHR35342">
    <property type="entry name" value="TRICARBOXYLIC TRANSPORT PROTEIN"/>
    <property type="match status" value="1"/>
</dbReference>
<feature type="transmembrane region" description="Helical" evidence="1">
    <location>
        <begin position="107"/>
        <end position="132"/>
    </location>
</feature>
<keyword evidence="1" id="KW-0472">Membrane</keyword>
<feature type="transmembrane region" description="Helical" evidence="1">
    <location>
        <begin position="329"/>
        <end position="350"/>
    </location>
</feature>